<sequence length="95" mass="10494">MLGSFTLWMEVAMWVVMGSMAANLLVDLFKMVTGGKFSTDFVLGYLKDMVYYVLPLLLLAGLAAMDVTGWLVLVGYYLGALAVLLKYLMDLKGKL</sequence>
<reference evidence="3" key="1">
    <citation type="submission" date="2016-10" db="EMBL/GenBank/DDBJ databases">
        <authorList>
            <person name="Varghese N."/>
            <person name="Submissions S."/>
        </authorList>
    </citation>
    <scope>NUCLEOTIDE SEQUENCE [LARGE SCALE GENOMIC DNA]</scope>
    <source>
        <strain evidence="3">CGMCC 1.10784</strain>
    </source>
</reference>
<dbReference type="OrthoDB" id="2875589at2"/>
<feature type="transmembrane region" description="Helical" evidence="1">
    <location>
        <begin position="70"/>
        <end position="89"/>
    </location>
</feature>
<evidence type="ECO:0000313" key="3">
    <source>
        <dbReference type="Proteomes" id="UP000198855"/>
    </source>
</evidence>
<organism evidence="2 3">
    <name type="scientific">Paenibacillus catalpae</name>
    <dbReference type="NCBI Taxonomy" id="1045775"/>
    <lineage>
        <taxon>Bacteria</taxon>
        <taxon>Bacillati</taxon>
        <taxon>Bacillota</taxon>
        <taxon>Bacilli</taxon>
        <taxon>Bacillales</taxon>
        <taxon>Paenibacillaceae</taxon>
        <taxon>Paenibacillus</taxon>
    </lineage>
</organism>
<gene>
    <name evidence="2" type="ORF">SAMN05216378_4115</name>
</gene>
<feature type="transmembrane region" description="Helical" evidence="1">
    <location>
        <begin position="12"/>
        <end position="29"/>
    </location>
</feature>
<evidence type="ECO:0000256" key="1">
    <source>
        <dbReference type="SAM" id="Phobius"/>
    </source>
</evidence>
<dbReference type="RefSeq" id="WP_091188296.1">
    <property type="nucleotide sequence ID" value="NZ_FOMT01000004.1"/>
</dbReference>
<dbReference type="AlphaFoldDB" id="A0A1I2DHR1"/>
<keyword evidence="3" id="KW-1185">Reference proteome</keyword>
<proteinExistence type="predicted"/>
<feature type="transmembrane region" description="Helical" evidence="1">
    <location>
        <begin position="41"/>
        <end position="64"/>
    </location>
</feature>
<keyword evidence="1" id="KW-0812">Transmembrane</keyword>
<dbReference type="EMBL" id="FOMT01000004">
    <property type="protein sequence ID" value="SFE79979.1"/>
    <property type="molecule type" value="Genomic_DNA"/>
</dbReference>
<dbReference type="STRING" id="1045775.SAMN05216378_4115"/>
<dbReference type="Proteomes" id="UP000198855">
    <property type="component" value="Unassembled WGS sequence"/>
</dbReference>
<protein>
    <submittedName>
        <fullName evidence="2">Uncharacterized protein</fullName>
    </submittedName>
</protein>
<evidence type="ECO:0000313" key="2">
    <source>
        <dbReference type="EMBL" id="SFE79979.1"/>
    </source>
</evidence>
<name>A0A1I2DHR1_9BACL</name>
<keyword evidence="1" id="KW-0472">Membrane</keyword>
<accession>A0A1I2DHR1</accession>
<keyword evidence="1" id="KW-1133">Transmembrane helix</keyword>